<dbReference type="RefSeq" id="WP_220510445.1">
    <property type="nucleotide sequence ID" value="NZ_BAAALP010000073.1"/>
</dbReference>
<evidence type="ECO:0000256" key="1">
    <source>
        <dbReference type="ARBA" id="ARBA00001946"/>
    </source>
</evidence>
<keyword evidence="3" id="KW-0460">Magnesium</keyword>
<dbReference type="Gene3D" id="3.20.20.60">
    <property type="entry name" value="Phosphoenolpyruvate-binding domains"/>
    <property type="match status" value="1"/>
</dbReference>
<dbReference type="AlphaFoldDB" id="A0A7W3QRN7"/>
<dbReference type="GO" id="GO:0006107">
    <property type="term" value="P:oxaloacetate metabolic process"/>
    <property type="evidence" value="ECO:0007669"/>
    <property type="project" value="TreeGrafter"/>
</dbReference>
<evidence type="ECO:0000313" key="5">
    <source>
        <dbReference type="Proteomes" id="UP000572680"/>
    </source>
</evidence>
<dbReference type="Proteomes" id="UP000572680">
    <property type="component" value="Unassembled WGS sequence"/>
</dbReference>
<sequence>MAGAGLLWARSQVVLASAAARVRPPIAPVSTDFRDLEALRTSTLALRRLGFRGRACIHPAQLPVVNEVFTPSPQEIARARDLVARHDAAMAEGSGVCLDERGRLVDEAVVRSARRLLAD</sequence>
<protein>
    <submittedName>
        <fullName evidence="4">Citrate lyase beta subunit</fullName>
    </submittedName>
</protein>
<evidence type="ECO:0000256" key="3">
    <source>
        <dbReference type="ARBA" id="ARBA00022842"/>
    </source>
</evidence>
<name>A0A7W3QRN7_ACTNM</name>
<keyword evidence="4" id="KW-0456">Lyase</keyword>
<evidence type="ECO:0000256" key="2">
    <source>
        <dbReference type="ARBA" id="ARBA00022723"/>
    </source>
</evidence>
<keyword evidence="2" id="KW-0479">Metal-binding</keyword>
<comment type="cofactor">
    <cofactor evidence="1">
        <name>Mg(2+)</name>
        <dbReference type="ChEBI" id="CHEBI:18420"/>
    </cofactor>
</comment>
<organism evidence="4 5">
    <name type="scientific">Actinomadura namibiensis</name>
    <dbReference type="NCBI Taxonomy" id="182080"/>
    <lineage>
        <taxon>Bacteria</taxon>
        <taxon>Bacillati</taxon>
        <taxon>Actinomycetota</taxon>
        <taxon>Actinomycetes</taxon>
        <taxon>Streptosporangiales</taxon>
        <taxon>Thermomonosporaceae</taxon>
        <taxon>Actinomadura</taxon>
    </lineage>
</organism>
<dbReference type="EMBL" id="JACJIA010000018">
    <property type="protein sequence ID" value="MBA8956891.1"/>
    <property type="molecule type" value="Genomic_DNA"/>
</dbReference>
<dbReference type="GO" id="GO:0000287">
    <property type="term" value="F:magnesium ion binding"/>
    <property type="evidence" value="ECO:0007669"/>
    <property type="project" value="TreeGrafter"/>
</dbReference>
<proteinExistence type="predicted"/>
<dbReference type="SUPFAM" id="SSF51621">
    <property type="entry name" value="Phosphoenolpyruvate/pyruvate domain"/>
    <property type="match status" value="1"/>
</dbReference>
<reference evidence="4 5" key="1">
    <citation type="submission" date="2020-08" db="EMBL/GenBank/DDBJ databases">
        <title>Genomic Encyclopedia of Type Strains, Phase IV (KMG-IV): sequencing the most valuable type-strain genomes for metagenomic binning, comparative biology and taxonomic classification.</title>
        <authorList>
            <person name="Goeker M."/>
        </authorList>
    </citation>
    <scope>NUCLEOTIDE SEQUENCE [LARGE SCALE GENOMIC DNA]</scope>
    <source>
        <strain evidence="4 5">DSM 44197</strain>
    </source>
</reference>
<keyword evidence="5" id="KW-1185">Reference proteome</keyword>
<comment type="caution">
    <text evidence="4">The sequence shown here is derived from an EMBL/GenBank/DDBJ whole genome shotgun (WGS) entry which is preliminary data.</text>
</comment>
<dbReference type="GO" id="GO:0016829">
    <property type="term" value="F:lyase activity"/>
    <property type="evidence" value="ECO:0007669"/>
    <property type="project" value="UniProtKB-KW"/>
</dbReference>
<dbReference type="PANTHER" id="PTHR32308:SF0">
    <property type="entry name" value="HPCH_HPAI ALDOLASE_CITRATE LYASE DOMAIN-CONTAINING PROTEIN"/>
    <property type="match status" value="1"/>
</dbReference>
<dbReference type="InterPro" id="IPR015813">
    <property type="entry name" value="Pyrv/PenolPyrv_kinase-like_dom"/>
</dbReference>
<accession>A0A7W3QRN7</accession>
<evidence type="ECO:0000313" key="4">
    <source>
        <dbReference type="EMBL" id="MBA8956891.1"/>
    </source>
</evidence>
<gene>
    <name evidence="4" type="ORF">HNR61_008581</name>
</gene>
<dbReference type="PANTHER" id="PTHR32308">
    <property type="entry name" value="LYASE BETA SUBUNIT, PUTATIVE (AFU_ORTHOLOGUE AFUA_4G13030)-RELATED"/>
    <property type="match status" value="1"/>
</dbReference>
<dbReference type="InterPro" id="IPR040442">
    <property type="entry name" value="Pyrv_kinase-like_dom_sf"/>
</dbReference>